<dbReference type="InterPro" id="IPR005358">
    <property type="entry name" value="Puta_zinc/iron-chelating_dom"/>
</dbReference>
<comment type="caution">
    <text evidence="1">The sequence shown here is derived from an EMBL/GenBank/DDBJ whole genome shotgun (WGS) entry which is preliminary data.</text>
</comment>
<dbReference type="AlphaFoldDB" id="A0A7C4LLA9"/>
<dbReference type="Pfam" id="PF03692">
    <property type="entry name" value="CxxCxxCC"/>
    <property type="match status" value="1"/>
</dbReference>
<name>A0A7C4LLA9_9PLAN</name>
<organism evidence="1">
    <name type="scientific">Schlesneria paludicola</name>
    <dbReference type="NCBI Taxonomy" id="360056"/>
    <lineage>
        <taxon>Bacteria</taxon>
        <taxon>Pseudomonadati</taxon>
        <taxon>Planctomycetota</taxon>
        <taxon>Planctomycetia</taxon>
        <taxon>Planctomycetales</taxon>
        <taxon>Planctomycetaceae</taxon>
        <taxon>Schlesneria</taxon>
    </lineage>
</organism>
<sequence length="115" mass="12781">MTTLPVLGPTSCDDCGLCCLGIGSPIVLYASRPGLGTPHPFRPATLPTELAAEIDEHFAGLMRGQEPQDQCLWFDPVTRRCKHYEFRPQVCRDYELGGRACLSLRKQHAKLPAER</sequence>
<accession>A0A7C4LLA9</accession>
<reference evidence="1" key="1">
    <citation type="journal article" date="2020" name="mSystems">
        <title>Genome- and Community-Level Interaction Insights into Carbon Utilization and Element Cycling Functions of Hydrothermarchaeota in Hydrothermal Sediment.</title>
        <authorList>
            <person name="Zhou Z."/>
            <person name="Liu Y."/>
            <person name="Xu W."/>
            <person name="Pan J."/>
            <person name="Luo Z.H."/>
            <person name="Li M."/>
        </authorList>
    </citation>
    <scope>NUCLEOTIDE SEQUENCE [LARGE SCALE GENOMIC DNA]</scope>
    <source>
        <strain evidence="1">SpSt-508</strain>
    </source>
</reference>
<gene>
    <name evidence="1" type="ORF">ENS64_09985</name>
</gene>
<protein>
    <submittedName>
        <fullName evidence="1">YkgJ family cysteine cluster protein</fullName>
    </submittedName>
</protein>
<evidence type="ECO:0000313" key="1">
    <source>
        <dbReference type="EMBL" id="HGT39575.1"/>
    </source>
</evidence>
<proteinExistence type="predicted"/>
<dbReference type="EMBL" id="DSVQ01000012">
    <property type="protein sequence ID" value="HGT39575.1"/>
    <property type="molecule type" value="Genomic_DNA"/>
</dbReference>